<keyword evidence="6" id="KW-0472">Membrane</keyword>
<evidence type="ECO:0000256" key="2">
    <source>
        <dbReference type="ARBA" id="ARBA00022676"/>
    </source>
</evidence>
<sequence length="488" mass="55435">MPPFIPTAREICLLAILLVVLLSGSSKLKSSNLNVSDITRLRGSSGSIEEPYMDTNSVPFDTQYSLQQLNTPLKWGLGQVPETEIVAHVPGWTIFDRLYILNGTTYVVTDSPHTIPDRALMTSTSIAIKNGKAEELKRRPTDREMRIINTDEARKLFGTQAERLDGVSFLANDPKEFITHYYHWSAELFFGMWRTYSSLDPSISPTGETDLPSPRRMMFTHIDAANWRDYASMNQFVLFSAFPSITMEFWNDWLERAAMGRPFVFDRVLFADRAAAMHGTNFLKTQRTAANAFALPGSVNWWAPVRNSVVRFAGLKEEDNPNALDSTAPPVITYISRQGWGRRMLIQEHHDRLVEELYKLRDTYGYEVNVVNMDKLTRHEQLQLAGRTTIMMGVHGNGLTSLVWMKPTPKSTVMEFFFPGGFAHDYEYTTRALGMVHYGFWGDTAFTRPDVPPVAYPEGFQGNKIPIDAELVARLVHERLTLQEEADD</sequence>
<dbReference type="PANTHER" id="PTHR20961:SF38">
    <property type="entry name" value="PROTEIN O-LINKED-MANNOSE BETA-1,4-N-ACETYLGLUCOSAMINYLTRANSFERASE 2"/>
    <property type="match status" value="1"/>
</dbReference>
<evidence type="ECO:0000256" key="6">
    <source>
        <dbReference type="ARBA" id="ARBA00023136"/>
    </source>
</evidence>
<evidence type="ECO:0000313" key="11">
    <source>
        <dbReference type="Proteomes" id="UP001497453"/>
    </source>
</evidence>
<dbReference type="EMBL" id="OZ037948">
    <property type="protein sequence ID" value="CAL1709260.1"/>
    <property type="molecule type" value="Genomic_DNA"/>
</dbReference>
<proteinExistence type="predicted"/>
<evidence type="ECO:0000259" key="9">
    <source>
        <dbReference type="Pfam" id="PF04577"/>
    </source>
</evidence>
<evidence type="ECO:0000313" key="10">
    <source>
        <dbReference type="EMBL" id="CAL1709260.1"/>
    </source>
</evidence>
<dbReference type="Proteomes" id="UP001497453">
    <property type="component" value="Chromosome 5"/>
</dbReference>
<feature type="chain" id="PRO_5045904403" description="Glycosyltransferase 61 catalytic domain-containing protein" evidence="8">
    <location>
        <begin position="31"/>
        <end position="488"/>
    </location>
</feature>
<dbReference type="InterPro" id="IPR007657">
    <property type="entry name" value="Glycosyltransferase_61"/>
</dbReference>
<evidence type="ECO:0000256" key="5">
    <source>
        <dbReference type="ARBA" id="ARBA00022989"/>
    </source>
</evidence>
<feature type="signal peptide" evidence="8">
    <location>
        <begin position="1"/>
        <end position="30"/>
    </location>
</feature>
<organism evidence="10 11">
    <name type="scientific">Somion occarium</name>
    <dbReference type="NCBI Taxonomy" id="3059160"/>
    <lineage>
        <taxon>Eukaryota</taxon>
        <taxon>Fungi</taxon>
        <taxon>Dikarya</taxon>
        <taxon>Basidiomycota</taxon>
        <taxon>Agaricomycotina</taxon>
        <taxon>Agaricomycetes</taxon>
        <taxon>Polyporales</taxon>
        <taxon>Cerrenaceae</taxon>
        <taxon>Somion</taxon>
    </lineage>
</organism>
<keyword evidence="4" id="KW-0812">Transmembrane</keyword>
<reference evidence="11" key="1">
    <citation type="submission" date="2024-04" db="EMBL/GenBank/DDBJ databases">
        <authorList>
            <person name="Shaw F."/>
            <person name="Minotto A."/>
        </authorList>
    </citation>
    <scope>NUCLEOTIDE SEQUENCE [LARGE SCALE GENOMIC DNA]</scope>
</reference>
<dbReference type="InterPro" id="IPR049625">
    <property type="entry name" value="Glyco_transf_61_cat"/>
</dbReference>
<keyword evidence="7" id="KW-0325">Glycoprotein</keyword>
<evidence type="ECO:0000256" key="7">
    <source>
        <dbReference type="ARBA" id="ARBA00023180"/>
    </source>
</evidence>
<keyword evidence="8" id="KW-0732">Signal</keyword>
<keyword evidence="5" id="KW-1133">Transmembrane helix</keyword>
<keyword evidence="3" id="KW-0808">Transferase</keyword>
<protein>
    <recommendedName>
        <fullName evidence="9">Glycosyltransferase 61 catalytic domain-containing protein</fullName>
    </recommendedName>
</protein>
<gene>
    <name evidence="10" type="ORF">GFSPODELE1_LOCUS7264</name>
</gene>
<evidence type="ECO:0000256" key="4">
    <source>
        <dbReference type="ARBA" id="ARBA00022692"/>
    </source>
</evidence>
<name>A0ABP1DNE7_9APHY</name>
<evidence type="ECO:0000256" key="1">
    <source>
        <dbReference type="ARBA" id="ARBA00004167"/>
    </source>
</evidence>
<comment type="subcellular location">
    <subcellularLocation>
        <location evidence="1">Membrane</location>
        <topology evidence="1">Single-pass membrane protein</topology>
    </subcellularLocation>
</comment>
<feature type="domain" description="Glycosyltransferase 61 catalytic" evidence="9">
    <location>
        <begin position="317"/>
        <end position="408"/>
    </location>
</feature>
<evidence type="ECO:0000256" key="8">
    <source>
        <dbReference type="SAM" id="SignalP"/>
    </source>
</evidence>
<dbReference type="PANTHER" id="PTHR20961">
    <property type="entry name" value="GLYCOSYLTRANSFERASE"/>
    <property type="match status" value="1"/>
</dbReference>
<dbReference type="Pfam" id="PF04577">
    <property type="entry name" value="Glyco_transf_61"/>
    <property type="match status" value="1"/>
</dbReference>
<evidence type="ECO:0000256" key="3">
    <source>
        <dbReference type="ARBA" id="ARBA00022679"/>
    </source>
</evidence>
<keyword evidence="2" id="KW-0328">Glycosyltransferase</keyword>
<keyword evidence="11" id="KW-1185">Reference proteome</keyword>
<accession>A0ABP1DNE7</accession>